<evidence type="ECO:0000313" key="4">
    <source>
        <dbReference type="Proteomes" id="UP000545332"/>
    </source>
</evidence>
<keyword evidence="4" id="KW-1185">Reference proteome</keyword>
<feature type="domain" description="Myotubularin phosphatase" evidence="2">
    <location>
        <begin position="1"/>
        <end position="306"/>
    </location>
</feature>
<dbReference type="GO" id="GO:0046856">
    <property type="term" value="P:phosphatidylinositol dephosphorylation"/>
    <property type="evidence" value="ECO:0007669"/>
    <property type="project" value="TreeGrafter"/>
</dbReference>
<gene>
    <name evidence="3" type="primary">Mtmr9_0</name>
    <name evidence="3" type="ORF">CRYSOU_R10798</name>
</gene>
<evidence type="ECO:0000259" key="2">
    <source>
        <dbReference type="PROSITE" id="PS51339"/>
    </source>
</evidence>
<dbReference type="PROSITE" id="PS51339">
    <property type="entry name" value="PPASE_MYOTUBULARIN"/>
    <property type="match status" value="1"/>
</dbReference>
<name>A0A7K4KAT6_9AVES</name>
<feature type="non-terminal residue" evidence="3">
    <location>
        <position position="1"/>
    </location>
</feature>
<protein>
    <submittedName>
        <fullName evidence="3">MTMR9 protein</fullName>
    </submittedName>
</protein>
<dbReference type="GO" id="GO:0019903">
    <property type="term" value="F:protein phosphatase binding"/>
    <property type="evidence" value="ECO:0007669"/>
    <property type="project" value="TreeGrafter"/>
</dbReference>
<dbReference type="InterPro" id="IPR010569">
    <property type="entry name" value="Myotubularin-like_Pase_dom"/>
</dbReference>
<dbReference type="InterPro" id="IPR030564">
    <property type="entry name" value="Myotubularin"/>
</dbReference>
<dbReference type="GO" id="GO:0005737">
    <property type="term" value="C:cytoplasm"/>
    <property type="evidence" value="ECO:0007669"/>
    <property type="project" value="TreeGrafter"/>
</dbReference>
<comment type="caution">
    <text evidence="3">The sequence shown here is derived from an EMBL/GenBank/DDBJ whole genome shotgun (WGS) entry which is preliminary data.</text>
</comment>
<reference evidence="3 4" key="1">
    <citation type="submission" date="2019-09" db="EMBL/GenBank/DDBJ databases">
        <title>Bird 10,000 Genomes (B10K) Project - Family phase.</title>
        <authorList>
            <person name="Zhang G."/>
        </authorList>
    </citation>
    <scope>NUCLEOTIDE SEQUENCE [LARGE SCALE GENOMIC DNA]</scope>
    <source>
        <strain evidence="3">B10K-MSB-42743</strain>
        <tissue evidence="3">Heart</tissue>
    </source>
</reference>
<accession>A0A7K4KAT6</accession>
<dbReference type="SUPFAM" id="SSF52799">
    <property type="entry name" value="(Phosphotyrosine protein) phosphatases II"/>
    <property type="match status" value="1"/>
</dbReference>
<dbReference type="Pfam" id="PF06602">
    <property type="entry name" value="Myotub-related"/>
    <property type="match status" value="1"/>
</dbReference>
<dbReference type="InterPro" id="IPR029021">
    <property type="entry name" value="Prot-tyrosine_phosphatase-like"/>
</dbReference>
<evidence type="ECO:0000256" key="1">
    <source>
        <dbReference type="ARBA" id="ARBA00007471"/>
    </source>
</evidence>
<dbReference type="EMBL" id="VWPX01008426">
    <property type="protein sequence ID" value="NWI13469.1"/>
    <property type="molecule type" value="Genomic_DNA"/>
</dbReference>
<proteinExistence type="inferred from homology"/>
<dbReference type="PANTHER" id="PTHR10807:SF52">
    <property type="entry name" value="MYOTUBULARIN PHOSPHATASE DOMAIN-CONTAINING PROTEIN"/>
    <property type="match status" value="1"/>
</dbReference>
<evidence type="ECO:0000313" key="3">
    <source>
        <dbReference type="EMBL" id="NWI13469.1"/>
    </source>
</evidence>
<dbReference type="GO" id="GO:0010507">
    <property type="term" value="P:negative regulation of autophagy"/>
    <property type="evidence" value="ECO:0007669"/>
    <property type="project" value="TreeGrafter"/>
</dbReference>
<comment type="similarity">
    <text evidence="1">Belongs to the protein-tyrosine phosphatase family. Non-receptor class myotubularin subfamily.</text>
</comment>
<dbReference type="OrthoDB" id="271628at2759"/>
<organism evidence="3 4">
    <name type="scientific">Crypturellus soui</name>
    <dbReference type="NCBI Taxonomy" id="458187"/>
    <lineage>
        <taxon>Eukaryota</taxon>
        <taxon>Metazoa</taxon>
        <taxon>Chordata</taxon>
        <taxon>Craniata</taxon>
        <taxon>Vertebrata</taxon>
        <taxon>Euteleostomi</taxon>
        <taxon>Archelosauria</taxon>
        <taxon>Archosauria</taxon>
        <taxon>Dinosauria</taxon>
        <taxon>Saurischia</taxon>
        <taxon>Theropoda</taxon>
        <taxon>Coelurosauria</taxon>
        <taxon>Aves</taxon>
        <taxon>Palaeognathae</taxon>
        <taxon>Tinamiformes</taxon>
        <taxon>Tinamidae</taxon>
        <taxon>Crypturellus</taxon>
    </lineage>
</organism>
<sequence>LLRSSQPLPGPNRKRCREDELLLAAALAGAARGFVVDTRSAQAAKQARMGGGGTEAKSCYPRWKRLHRPLERGRALQESFARLVDACNDASLSMDRWLSRLDGSRWLSHVKAALSTACLAAQCLEREEACVLVHGAEGTDTTLLVTALAQLILDPGCRTLSGFQGLLEREWIQAGHPFHARCARSAYSPARPKQEAPLFPLFLDCVWQLGRQFPRSLEFGERLLLALFDGAYASCYGTFLGNNEKERPVRGTRCLCKVKERTHCLWAWLNQPAERKGLLNPLYAPNALVIWPSVEPQSIQLWQGLFLRWIRSSEYLDEAWDEMRRLLETE</sequence>
<dbReference type="AlphaFoldDB" id="A0A7K4KAT6"/>
<dbReference type="Proteomes" id="UP000545332">
    <property type="component" value="Unassembled WGS sequence"/>
</dbReference>
<feature type="non-terminal residue" evidence="3">
    <location>
        <position position="330"/>
    </location>
</feature>
<dbReference type="PANTHER" id="PTHR10807">
    <property type="entry name" value="MYOTUBULARIN-RELATED"/>
    <property type="match status" value="1"/>
</dbReference>